<keyword evidence="4" id="KW-0472">Membrane</keyword>
<reference evidence="7 8" key="1">
    <citation type="submission" date="2014-04" db="EMBL/GenBank/DDBJ databases">
        <authorList>
            <consortium name="DOE Joint Genome Institute"/>
            <person name="Kuo A."/>
            <person name="Martino E."/>
            <person name="Perotto S."/>
            <person name="Kohler A."/>
            <person name="Nagy L.G."/>
            <person name="Floudas D."/>
            <person name="Copeland A."/>
            <person name="Barry K.W."/>
            <person name="Cichocki N."/>
            <person name="Veneault-Fourrey C."/>
            <person name="LaButti K."/>
            <person name="Lindquist E.A."/>
            <person name="Lipzen A."/>
            <person name="Lundell T."/>
            <person name="Morin E."/>
            <person name="Murat C."/>
            <person name="Sun H."/>
            <person name="Tunlid A."/>
            <person name="Henrissat B."/>
            <person name="Grigoriev I.V."/>
            <person name="Hibbett D.S."/>
            <person name="Martin F."/>
            <person name="Nordberg H.P."/>
            <person name="Cantor M.N."/>
            <person name="Hua S.X."/>
        </authorList>
    </citation>
    <scope>NUCLEOTIDE SEQUENCE [LARGE SCALE GENOMIC DNA]</scope>
    <source>
        <strain evidence="7 8">Zn</strain>
    </source>
</reference>
<evidence type="ECO:0000256" key="3">
    <source>
        <dbReference type="ARBA" id="ARBA00022989"/>
    </source>
</evidence>
<dbReference type="HOGENOM" id="CLU_052528_2_0_1"/>
<dbReference type="AlphaFoldDB" id="A0A0C3H5Z4"/>
<evidence type="ECO:0000256" key="5">
    <source>
        <dbReference type="SAM" id="SignalP"/>
    </source>
</evidence>
<proteinExistence type="predicted"/>
<dbReference type="PANTHER" id="PTHR15407">
    <property type="entry name" value="FUKUTIN-RELATED"/>
    <property type="match status" value="1"/>
</dbReference>
<dbReference type="GO" id="GO:0009100">
    <property type="term" value="P:glycoprotein metabolic process"/>
    <property type="evidence" value="ECO:0007669"/>
    <property type="project" value="UniProtKB-ARBA"/>
</dbReference>
<protein>
    <recommendedName>
        <fullName evidence="6">LicD/FKTN/FKRP nucleotidyltransferase domain-containing protein</fullName>
    </recommendedName>
</protein>
<dbReference type="InterPro" id="IPR007074">
    <property type="entry name" value="LicD/FKTN/FKRP_NTP_transf"/>
</dbReference>
<evidence type="ECO:0000256" key="2">
    <source>
        <dbReference type="ARBA" id="ARBA00022692"/>
    </source>
</evidence>
<evidence type="ECO:0000313" key="8">
    <source>
        <dbReference type="Proteomes" id="UP000054321"/>
    </source>
</evidence>
<accession>A0A0C3H5Z4</accession>
<dbReference type="InParanoid" id="A0A0C3H5Z4"/>
<sequence length="265" mass="30878">MRLARLLSLAVILAGVTGDADFYSVRTKQEKDSSGRGGDDSNKYFHESTFHAHYDGRFADHQLDYHEQSEALSNLMQTYLATLADIGLETWLMHGSLLGWWWNKKALPWDSDLDVQVTEKTIHFLASYYNMTVFHYRTSRFKKGRDYLLEINPHYVIRDDSDSQNVIDARWIDMTTGLFIDITTARYDENHPEGKNVLVCKDGHQYADKYIFPLWDTVFEGAPVKIPFAFKELLVAEYEEKALSKKQFEDHHFDDEAFKWIPDAE</sequence>
<dbReference type="EMBL" id="KN832881">
    <property type="protein sequence ID" value="KIM97886.1"/>
    <property type="molecule type" value="Genomic_DNA"/>
</dbReference>
<gene>
    <name evidence="7" type="ORF">OIDMADRAFT_31805</name>
</gene>
<dbReference type="PANTHER" id="PTHR15407:SF32">
    <property type="entry name" value="PROTEIN (MNN4), PUTATIVE (AFU_ORTHOLOGUE AFUA_1G03790)-RELATED"/>
    <property type="match status" value="1"/>
</dbReference>
<dbReference type="GO" id="GO:0016020">
    <property type="term" value="C:membrane"/>
    <property type="evidence" value="ECO:0007669"/>
    <property type="project" value="UniProtKB-SubCell"/>
</dbReference>
<dbReference type="STRING" id="913774.A0A0C3H5Z4"/>
<reference evidence="8" key="2">
    <citation type="submission" date="2015-01" db="EMBL/GenBank/DDBJ databases">
        <title>Evolutionary Origins and Diversification of the Mycorrhizal Mutualists.</title>
        <authorList>
            <consortium name="DOE Joint Genome Institute"/>
            <consortium name="Mycorrhizal Genomics Consortium"/>
            <person name="Kohler A."/>
            <person name="Kuo A."/>
            <person name="Nagy L.G."/>
            <person name="Floudas D."/>
            <person name="Copeland A."/>
            <person name="Barry K.W."/>
            <person name="Cichocki N."/>
            <person name="Veneault-Fourrey C."/>
            <person name="LaButti K."/>
            <person name="Lindquist E.A."/>
            <person name="Lipzen A."/>
            <person name="Lundell T."/>
            <person name="Morin E."/>
            <person name="Murat C."/>
            <person name="Riley R."/>
            <person name="Ohm R."/>
            <person name="Sun H."/>
            <person name="Tunlid A."/>
            <person name="Henrissat B."/>
            <person name="Grigoriev I.V."/>
            <person name="Hibbett D.S."/>
            <person name="Martin F."/>
        </authorList>
    </citation>
    <scope>NUCLEOTIDE SEQUENCE [LARGE SCALE GENOMIC DNA]</scope>
    <source>
        <strain evidence="8">Zn</strain>
    </source>
</reference>
<dbReference type="Proteomes" id="UP000054321">
    <property type="component" value="Unassembled WGS sequence"/>
</dbReference>
<name>A0A0C3H5Z4_OIDMZ</name>
<comment type="subcellular location">
    <subcellularLocation>
        <location evidence="1">Membrane</location>
        <topology evidence="1">Single-pass membrane protein</topology>
    </subcellularLocation>
</comment>
<evidence type="ECO:0000256" key="1">
    <source>
        <dbReference type="ARBA" id="ARBA00004167"/>
    </source>
</evidence>
<organism evidence="7 8">
    <name type="scientific">Oidiodendron maius (strain Zn)</name>
    <dbReference type="NCBI Taxonomy" id="913774"/>
    <lineage>
        <taxon>Eukaryota</taxon>
        <taxon>Fungi</taxon>
        <taxon>Dikarya</taxon>
        <taxon>Ascomycota</taxon>
        <taxon>Pezizomycotina</taxon>
        <taxon>Leotiomycetes</taxon>
        <taxon>Leotiomycetes incertae sedis</taxon>
        <taxon>Myxotrichaceae</taxon>
        <taxon>Oidiodendron</taxon>
    </lineage>
</organism>
<evidence type="ECO:0000259" key="6">
    <source>
        <dbReference type="Pfam" id="PF04991"/>
    </source>
</evidence>
<keyword evidence="5" id="KW-0732">Signal</keyword>
<feature type="signal peptide" evidence="5">
    <location>
        <begin position="1"/>
        <end position="18"/>
    </location>
</feature>
<dbReference type="InterPro" id="IPR009644">
    <property type="entry name" value="FKTN/MNN4/W02B3.4-1"/>
</dbReference>
<dbReference type="OrthoDB" id="444255at2759"/>
<evidence type="ECO:0000313" key="7">
    <source>
        <dbReference type="EMBL" id="KIM97886.1"/>
    </source>
</evidence>
<feature type="chain" id="PRO_5002174710" description="LicD/FKTN/FKRP nucleotidyltransferase domain-containing protein" evidence="5">
    <location>
        <begin position="19"/>
        <end position="265"/>
    </location>
</feature>
<keyword evidence="3" id="KW-1133">Transmembrane helix</keyword>
<feature type="domain" description="LicD/FKTN/FKRP nucleotidyltransferase" evidence="6">
    <location>
        <begin position="87"/>
        <end position="192"/>
    </location>
</feature>
<keyword evidence="8" id="KW-1185">Reference proteome</keyword>
<keyword evidence="2" id="KW-0812">Transmembrane</keyword>
<dbReference type="Pfam" id="PF04991">
    <property type="entry name" value="LicD"/>
    <property type="match status" value="1"/>
</dbReference>
<evidence type="ECO:0000256" key="4">
    <source>
        <dbReference type="ARBA" id="ARBA00023136"/>
    </source>
</evidence>